<keyword evidence="2" id="KW-1185">Reference proteome</keyword>
<protein>
    <submittedName>
        <fullName evidence="1">Uncharacterized protein</fullName>
    </submittedName>
</protein>
<proteinExistence type="predicted"/>
<name>A0ACD5AL81_9ACTN</name>
<organism evidence="1 2">
    <name type="scientific">Streptomyces citrinus</name>
    <dbReference type="NCBI Taxonomy" id="3118173"/>
    <lineage>
        <taxon>Bacteria</taxon>
        <taxon>Bacillati</taxon>
        <taxon>Actinomycetota</taxon>
        <taxon>Actinomycetes</taxon>
        <taxon>Kitasatosporales</taxon>
        <taxon>Streptomycetaceae</taxon>
        <taxon>Streptomyces</taxon>
    </lineage>
</organism>
<accession>A0ACD5AL81</accession>
<evidence type="ECO:0000313" key="2">
    <source>
        <dbReference type="Proteomes" id="UP001432251"/>
    </source>
</evidence>
<evidence type="ECO:0000313" key="1">
    <source>
        <dbReference type="EMBL" id="WWQ67997.1"/>
    </source>
</evidence>
<gene>
    <name evidence="1" type="ORF">V2W30_34835</name>
</gene>
<dbReference type="Proteomes" id="UP001432251">
    <property type="component" value="Chromosome"/>
</dbReference>
<reference evidence="1" key="1">
    <citation type="journal article" date="2025" name="Int. J. Syst. Evol. Microbiol.">
        <title>Streptomyces citrinus sp. nov., with yellow diffusible pigment.</title>
        <authorList>
            <person name="He Y."/>
            <person name="Yang E."/>
            <person name="Xu J."/>
            <person name="Sun Y."/>
            <person name="Sun L."/>
        </authorList>
    </citation>
    <scope>NUCLEOTIDE SEQUENCE</scope>
    <source>
        <strain evidence="1">Q6</strain>
    </source>
</reference>
<dbReference type="EMBL" id="CP146022">
    <property type="protein sequence ID" value="WWQ67997.1"/>
    <property type="molecule type" value="Genomic_DNA"/>
</dbReference>
<sequence length="173" mass="18831">MTASLICPGAQWLAHCHSRPGHVQEQWEQTLIAEIPVGIRFDVLSVPQPLGLTLLLELGEEAEGIPVLEEHVKRPVFHLLVHPGGMDDWPDAPDTAILTQGALFAVPSPAADAIVGAQQHGLLWRTVPDGYGRLADPDTLLAALTRARAPERQAARVRAARSDFWGSRHHPHS</sequence>